<reference evidence="2 3" key="1">
    <citation type="submission" date="2017-11" db="EMBL/GenBank/DDBJ databases">
        <title>Complete genome of Rhizobium leguminosarum Norway, an ineffective micro-symbiont.</title>
        <authorList>
            <person name="Hoffrichter A."/>
            <person name="Liang J."/>
            <person name="Brachmann A."/>
            <person name="Marin M."/>
        </authorList>
    </citation>
    <scope>NUCLEOTIDE SEQUENCE [LARGE SCALE GENOMIC DNA]</scope>
    <source>
        <strain evidence="2 3">Norway</strain>
    </source>
</reference>
<keyword evidence="1" id="KW-0472">Membrane</keyword>
<keyword evidence="1" id="KW-1133">Transmembrane helix</keyword>
<gene>
    <name evidence="2" type="ORF">CUJ84_Chr000817</name>
</gene>
<sequence length="123" mass="13999">MGKLWQRITYYRHRSELRALALAKWAPCLAMLPIGFIVCFWWVVAPSLVLFPIILLLENLGQLREIILALFSIPALVVLGFALPWFSGWYDIGTSLMFGRFTAASAKEKALTESIHAYRTRAI</sequence>
<dbReference type="EMBL" id="CP025012">
    <property type="protein sequence ID" value="AUW41220.1"/>
    <property type="molecule type" value="Genomic_DNA"/>
</dbReference>
<name>A0A2K9YZ34_RHILE</name>
<proteinExistence type="predicted"/>
<dbReference type="AlphaFoldDB" id="A0A2K9YZ34"/>
<feature type="transmembrane region" description="Helical" evidence="1">
    <location>
        <begin position="21"/>
        <end position="54"/>
    </location>
</feature>
<evidence type="ECO:0000313" key="3">
    <source>
        <dbReference type="Proteomes" id="UP000238523"/>
    </source>
</evidence>
<feature type="transmembrane region" description="Helical" evidence="1">
    <location>
        <begin position="66"/>
        <end position="90"/>
    </location>
</feature>
<accession>A0A2K9YZ34</accession>
<evidence type="ECO:0000256" key="1">
    <source>
        <dbReference type="SAM" id="Phobius"/>
    </source>
</evidence>
<organism evidence="2 3">
    <name type="scientific">Rhizobium leguminosarum</name>
    <dbReference type="NCBI Taxonomy" id="384"/>
    <lineage>
        <taxon>Bacteria</taxon>
        <taxon>Pseudomonadati</taxon>
        <taxon>Pseudomonadota</taxon>
        <taxon>Alphaproteobacteria</taxon>
        <taxon>Hyphomicrobiales</taxon>
        <taxon>Rhizobiaceae</taxon>
        <taxon>Rhizobium/Agrobacterium group</taxon>
        <taxon>Rhizobium</taxon>
    </lineage>
</organism>
<keyword evidence="1" id="KW-0812">Transmembrane</keyword>
<protein>
    <submittedName>
        <fullName evidence="2">Uncharacterized protein</fullName>
    </submittedName>
</protein>
<dbReference type="Proteomes" id="UP000238523">
    <property type="component" value="Chromosome"/>
</dbReference>
<evidence type="ECO:0000313" key="2">
    <source>
        <dbReference type="EMBL" id="AUW41220.1"/>
    </source>
</evidence>